<reference evidence="2" key="1">
    <citation type="journal article" date="2023" name="Mol. Phylogenet. Evol.">
        <title>Genome-scale phylogeny and comparative genomics of the fungal order Sordariales.</title>
        <authorList>
            <person name="Hensen N."/>
            <person name="Bonometti L."/>
            <person name="Westerberg I."/>
            <person name="Brannstrom I.O."/>
            <person name="Guillou S."/>
            <person name="Cros-Aarteil S."/>
            <person name="Calhoun S."/>
            <person name="Haridas S."/>
            <person name="Kuo A."/>
            <person name="Mondo S."/>
            <person name="Pangilinan J."/>
            <person name="Riley R."/>
            <person name="LaButti K."/>
            <person name="Andreopoulos B."/>
            <person name="Lipzen A."/>
            <person name="Chen C."/>
            <person name="Yan M."/>
            <person name="Daum C."/>
            <person name="Ng V."/>
            <person name="Clum A."/>
            <person name="Steindorff A."/>
            <person name="Ohm R.A."/>
            <person name="Martin F."/>
            <person name="Silar P."/>
            <person name="Natvig D.O."/>
            <person name="Lalanne C."/>
            <person name="Gautier V."/>
            <person name="Ament-Velasquez S.L."/>
            <person name="Kruys A."/>
            <person name="Hutchinson M.I."/>
            <person name="Powell A.J."/>
            <person name="Barry K."/>
            <person name="Miller A.N."/>
            <person name="Grigoriev I.V."/>
            <person name="Debuchy R."/>
            <person name="Gladieux P."/>
            <person name="Hiltunen Thoren M."/>
            <person name="Johannesson H."/>
        </authorList>
    </citation>
    <scope>NUCLEOTIDE SEQUENCE</scope>
    <source>
        <strain evidence="2">CBS 958.72</strain>
    </source>
</reference>
<dbReference type="Proteomes" id="UP001287356">
    <property type="component" value="Unassembled WGS sequence"/>
</dbReference>
<dbReference type="InterPro" id="IPR046538">
    <property type="entry name" value="DUF6603"/>
</dbReference>
<evidence type="ECO:0000259" key="1">
    <source>
        <dbReference type="Pfam" id="PF20248"/>
    </source>
</evidence>
<sequence>MSSVAVNGIIWTSMGPFFITNIGLRFSSSVLSVCFDVSVAIGSIQTVMEGFSIDLDFFNGKDLSPDNFPIPSVSTSGLAVAFNQSPLTITT</sequence>
<name>A0AAE0N555_9PEZI</name>
<dbReference type="AlphaFoldDB" id="A0AAE0N555"/>
<reference evidence="2" key="2">
    <citation type="submission" date="2023-06" db="EMBL/GenBank/DDBJ databases">
        <authorList>
            <consortium name="Lawrence Berkeley National Laboratory"/>
            <person name="Haridas S."/>
            <person name="Hensen N."/>
            <person name="Bonometti L."/>
            <person name="Westerberg I."/>
            <person name="Brannstrom I.O."/>
            <person name="Guillou S."/>
            <person name="Cros-Aarteil S."/>
            <person name="Calhoun S."/>
            <person name="Kuo A."/>
            <person name="Mondo S."/>
            <person name="Pangilinan J."/>
            <person name="Riley R."/>
            <person name="Labutti K."/>
            <person name="Andreopoulos B."/>
            <person name="Lipzen A."/>
            <person name="Chen C."/>
            <person name="Yanf M."/>
            <person name="Daum C."/>
            <person name="Ng V."/>
            <person name="Clum A."/>
            <person name="Steindorff A."/>
            <person name="Ohm R."/>
            <person name="Martin F."/>
            <person name="Silar P."/>
            <person name="Natvig D."/>
            <person name="Lalanne C."/>
            <person name="Gautier V."/>
            <person name="Ament-Velasquez S.L."/>
            <person name="Kruys A."/>
            <person name="Hutchinson M.I."/>
            <person name="Powell A.J."/>
            <person name="Barry K."/>
            <person name="Miller A.N."/>
            <person name="Grigoriev I.V."/>
            <person name="Debuchy R."/>
            <person name="Gladieux P."/>
            <person name="Thoren M.H."/>
            <person name="Johannesson H."/>
        </authorList>
    </citation>
    <scope>NUCLEOTIDE SEQUENCE</scope>
    <source>
        <strain evidence="2">CBS 958.72</strain>
    </source>
</reference>
<accession>A0AAE0N555</accession>
<evidence type="ECO:0000313" key="3">
    <source>
        <dbReference type="Proteomes" id="UP001287356"/>
    </source>
</evidence>
<organism evidence="2 3">
    <name type="scientific">Lasiosphaeria ovina</name>
    <dbReference type="NCBI Taxonomy" id="92902"/>
    <lineage>
        <taxon>Eukaryota</taxon>
        <taxon>Fungi</taxon>
        <taxon>Dikarya</taxon>
        <taxon>Ascomycota</taxon>
        <taxon>Pezizomycotina</taxon>
        <taxon>Sordariomycetes</taxon>
        <taxon>Sordariomycetidae</taxon>
        <taxon>Sordariales</taxon>
        <taxon>Lasiosphaeriaceae</taxon>
        <taxon>Lasiosphaeria</taxon>
    </lineage>
</organism>
<comment type="caution">
    <text evidence="2">The sequence shown here is derived from an EMBL/GenBank/DDBJ whole genome shotgun (WGS) entry which is preliminary data.</text>
</comment>
<proteinExistence type="predicted"/>
<keyword evidence="3" id="KW-1185">Reference proteome</keyword>
<feature type="domain" description="DUF6603" evidence="1">
    <location>
        <begin position="13"/>
        <end position="89"/>
    </location>
</feature>
<dbReference type="EMBL" id="JAULSN010000005">
    <property type="protein sequence ID" value="KAK3371096.1"/>
    <property type="molecule type" value="Genomic_DNA"/>
</dbReference>
<protein>
    <recommendedName>
        <fullName evidence="1">DUF6603 domain-containing protein</fullName>
    </recommendedName>
</protein>
<gene>
    <name evidence="2" type="ORF">B0T24DRAFT_705892</name>
</gene>
<evidence type="ECO:0000313" key="2">
    <source>
        <dbReference type="EMBL" id="KAK3371096.1"/>
    </source>
</evidence>
<dbReference type="Pfam" id="PF20248">
    <property type="entry name" value="DUF6603"/>
    <property type="match status" value="1"/>
</dbReference>